<protein>
    <recommendedName>
        <fullName evidence="2">ARID domain-containing protein</fullName>
    </recommendedName>
</protein>
<feature type="compositionally biased region" description="Gly residues" evidence="1">
    <location>
        <begin position="123"/>
        <end position="134"/>
    </location>
</feature>
<dbReference type="Gene3D" id="1.10.150.60">
    <property type="entry name" value="ARID DNA-binding domain"/>
    <property type="match status" value="1"/>
</dbReference>
<name>A0ABY8TQ17_TETOB</name>
<feature type="region of interest" description="Disordered" evidence="1">
    <location>
        <begin position="698"/>
        <end position="798"/>
    </location>
</feature>
<dbReference type="SMART" id="SM00501">
    <property type="entry name" value="BRIGHT"/>
    <property type="match status" value="1"/>
</dbReference>
<organism evidence="3 4">
    <name type="scientific">Tetradesmus obliquus</name>
    <name type="common">Green alga</name>
    <name type="synonym">Acutodesmus obliquus</name>
    <dbReference type="NCBI Taxonomy" id="3088"/>
    <lineage>
        <taxon>Eukaryota</taxon>
        <taxon>Viridiplantae</taxon>
        <taxon>Chlorophyta</taxon>
        <taxon>core chlorophytes</taxon>
        <taxon>Chlorophyceae</taxon>
        <taxon>CS clade</taxon>
        <taxon>Sphaeropleales</taxon>
        <taxon>Scenedesmaceae</taxon>
        <taxon>Tetradesmus</taxon>
    </lineage>
</organism>
<feature type="compositionally biased region" description="Low complexity" evidence="1">
    <location>
        <begin position="639"/>
        <end position="650"/>
    </location>
</feature>
<dbReference type="CDD" id="cd16100">
    <property type="entry name" value="ARID"/>
    <property type="match status" value="1"/>
</dbReference>
<feature type="domain" description="ARID" evidence="2">
    <location>
        <begin position="848"/>
        <end position="938"/>
    </location>
</feature>
<feature type="compositionally biased region" description="Gly residues" evidence="1">
    <location>
        <begin position="769"/>
        <end position="780"/>
    </location>
</feature>
<accession>A0ABY8TQ17</accession>
<sequence>MCPPEGLKQQAVVMGQPHWACRVGYALTAAWGVDKAALGVEAVLPQLVSGDYASLPLAGRMAVLRCLLELALASETLRAHLDARIEAYTAPRPLRSDLFRAFAGALTGPQQPGPGRGRWARPGAGGVAAAGDGGPSEDDRRAAAAASDRGTAGRMLEEWMEWLAQQEQHSMGLRVPLGSDCRQRRYWLLGGVAGAWRLFCEEADGELWGYYEGEQLLHLTHWIACAAIEAELPLLHTLATMPWPYRPNLLMGPWEMARARPDGYRGLAAPLLYGEADAVGGCMLASSEARLSWGLAGLLSAAPFYAAGAQALLQQLGPVMKQAQAASTCAAYTAALLALESLLSQPELQPAPLNSQWQGQWQQRWRHSLAAAGPGSWEALLLHLALLGRHVVHGEWQIGREGFMRLAAACKCPLRFPGIGEEWMLARTPLLQHIDKYRQLPPAATAPLPPPAAELGAAADAVRKLPPVCCYKVVGVAFCAYPMPEALKKQAQPPVDESAAAAAAAAMAGQQDAAAAAAAAGGQQQRPFIAVPFHIDCFLPEFLVSPAAYEAGVRHSWLPGDRFRTYSGAQQRQQHQGPKGAPPAPRGTIMSVDESPEGEARDPWEAITVLWDSNQDSADLEHKVSPWEIQPDQDDAAHAADTARTAAHEPAGSESTQQQGGGGLAGDADSSAAAQRAARRRASRAIDISSLIGAVDNEDDEYNPLADGNSSDSDCGGRRRKGRGRGGAGGGVTWGGDRGPKGSKRGRGSDDEDFRASEGQAPSGKRGGRAGGGSRGGAAAGPGAQQWGPEQVRQQQGAHLALKQQQMLAAMLAGNQAALAALLNVPPTAPIHDQPLPTPLKPDCLAALPCRTSFITLVADYSISLKGQFAPPMWNGRELDLYSLFMVVNVRGGYEAVCRTNRWPDVCRAMSCFKDPTAADGMRTSYEKCLVEFEQYVRRGGWEQDRQTARRPQALKEDTAAAFEQGLLQQGQQQQRRHSRRC</sequence>
<feature type="compositionally biased region" description="Polar residues" evidence="1">
    <location>
        <begin position="567"/>
        <end position="576"/>
    </location>
</feature>
<evidence type="ECO:0000259" key="2">
    <source>
        <dbReference type="PROSITE" id="PS51011"/>
    </source>
</evidence>
<reference evidence="3 4" key="1">
    <citation type="submission" date="2023-05" db="EMBL/GenBank/DDBJ databases">
        <title>A 100% complete, gapless, phased diploid assembly of the Scenedesmus obliquus UTEX 3031 genome.</title>
        <authorList>
            <person name="Biondi T.C."/>
            <person name="Hanschen E.R."/>
            <person name="Kwon T."/>
            <person name="Eng W."/>
            <person name="Kruse C.P.S."/>
            <person name="Koehler S.I."/>
            <person name="Kunde Y."/>
            <person name="Gleasner C.D."/>
            <person name="You Mak K.T."/>
            <person name="Polle J."/>
            <person name="Hovde B.T."/>
            <person name="Starkenburg S.R."/>
        </authorList>
    </citation>
    <scope>NUCLEOTIDE SEQUENCE [LARGE SCALE GENOMIC DNA]</scope>
    <source>
        <strain evidence="3 4">DOE0152z</strain>
    </source>
</reference>
<keyword evidence="4" id="KW-1185">Reference proteome</keyword>
<evidence type="ECO:0000313" key="4">
    <source>
        <dbReference type="Proteomes" id="UP001244341"/>
    </source>
</evidence>
<dbReference type="PROSITE" id="PS51011">
    <property type="entry name" value="ARID"/>
    <property type="match status" value="1"/>
</dbReference>
<dbReference type="Proteomes" id="UP001244341">
    <property type="component" value="Chromosome 2b"/>
</dbReference>
<proteinExistence type="predicted"/>
<dbReference type="Pfam" id="PF01388">
    <property type="entry name" value="ARID"/>
    <property type="match status" value="1"/>
</dbReference>
<feature type="region of interest" description="Disordered" evidence="1">
    <location>
        <begin position="633"/>
        <end position="676"/>
    </location>
</feature>
<dbReference type="InterPro" id="IPR001606">
    <property type="entry name" value="ARID_dom"/>
</dbReference>
<feature type="region of interest" description="Disordered" evidence="1">
    <location>
        <begin position="566"/>
        <end position="600"/>
    </location>
</feature>
<feature type="compositionally biased region" description="Low complexity" evidence="1">
    <location>
        <begin position="666"/>
        <end position="676"/>
    </location>
</feature>
<dbReference type="EMBL" id="CP126209">
    <property type="protein sequence ID" value="WIA10463.1"/>
    <property type="molecule type" value="Genomic_DNA"/>
</dbReference>
<evidence type="ECO:0000256" key="1">
    <source>
        <dbReference type="SAM" id="MobiDB-lite"/>
    </source>
</evidence>
<feature type="compositionally biased region" description="Gly residues" evidence="1">
    <location>
        <begin position="725"/>
        <end position="737"/>
    </location>
</feature>
<dbReference type="InterPro" id="IPR036431">
    <property type="entry name" value="ARID_dom_sf"/>
</dbReference>
<evidence type="ECO:0000313" key="3">
    <source>
        <dbReference type="EMBL" id="WIA10463.1"/>
    </source>
</evidence>
<dbReference type="SUPFAM" id="SSF46774">
    <property type="entry name" value="ARID-like"/>
    <property type="match status" value="1"/>
</dbReference>
<feature type="region of interest" description="Disordered" evidence="1">
    <location>
        <begin position="108"/>
        <end position="147"/>
    </location>
</feature>
<gene>
    <name evidence="3" type="ORF">OEZ85_010654</name>
</gene>
<dbReference type="SMART" id="SM01014">
    <property type="entry name" value="ARID"/>
    <property type="match status" value="1"/>
</dbReference>